<evidence type="ECO:0000256" key="4">
    <source>
        <dbReference type="ARBA" id="ARBA00022833"/>
    </source>
</evidence>
<dbReference type="PROSITE" id="PS50157">
    <property type="entry name" value="ZINC_FINGER_C2H2_2"/>
    <property type="match status" value="1"/>
</dbReference>
<feature type="domain" description="C2H2-type" evidence="6">
    <location>
        <begin position="46"/>
        <end position="73"/>
    </location>
</feature>
<dbReference type="SUPFAM" id="SSF57667">
    <property type="entry name" value="beta-beta-alpha zinc fingers"/>
    <property type="match status" value="1"/>
</dbReference>
<keyword evidence="3 5" id="KW-0863">Zinc-finger</keyword>
<dbReference type="FunFam" id="3.30.160.60:FF:000100">
    <property type="entry name" value="Zinc finger 45-like"/>
    <property type="match status" value="1"/>
</dbReference>
<gene>
    <name evidence="7" type="ORF">MNOR_LOCUS41462</name>
</gene>
<keyword evidence="1" id="KW-0479">Metal-binding</keyword>
<evidence type="ECO:0000259" key="6">
    <source>
        <dbReference type="PROSITE" id="PS50157"/>
    </source>
</evidence>
<reference evidence="7 8" key="1">
    <citation type="submission" date="2024-05" db="EMBL/GenBank/DDBJ databases">
        <authorList>
            <person name="Wallberg A."/>
        </authorList>
    </citation>
    <scope>NUCLEOTIDE SEQUENCE [LARGE SCALE GENOMIC DNA]</scope>
</reference>
<evidence type="ECO:0000256" key="3">
    <source>
        <dbReference type="ARBA" id="ARBA00022771"/>
    </source>
</evidence>
<dbReference type="InterPro" id="IPR036236">
    <property type="entry name" value="Znf_C2H2_sf"/>
</dbReference>
<name>A0AAV2STZ2_MEGNR</name>
<dbReference type="Proteomes" id="UP001497623">
    <property type="component" value="Unassembled WGS sequence"/>
</dbReference>
<dbReference type="SMART" id="SM00355">
    <property type="entry name" value="ZnF_C2H2"/>
    <property type="match status" value="1"/>
</dbReference>
<dbReference type="AlphaFoldDB" id="A0AAV2STZ2"/>
<evidence type="ECO:0000313" key="8">
    <source>
        <dbReference type="Proteomes" id="UP001497623"/>
    </source>
</evidence>
<evidence type="ECO:0000313" key="7">
    <source>
        <dbReference type="EMBL" id="CAL4248575.1"/>
    </source>
</evidence>
<dbReference type="GO" id="GO:0008270">
    <property type="term" value="F:zinc ion binding"/>
    <property type="evidence" value="ECO:0007669"/>
    <property type="project" value="UniProtKB-KW"/>
</dbReference>
<keyword evidence="8" id="KW-1185">Reference proteome</keyword>
<dbReference type="PROSITE" id="PS00028">
    <property type="entry name" value="ZINC_FINGER_C2H2_1"/>
    <property type="match status" value="1"/>
</dbReference>
<keyword evidence="4" id="KW-0862">Zinc</keyword>
<proteinExistence type="predicted"/>
<evidence type="ECO:0000256" key="1">
    <source>
        <dbReference type="ARBA" id="ARBA00022723"/>
    </source>
</evidence>
<keyword evidence="2" id="KW-0677">Repeat</keyword>
<dbReference type="EMBL" id="CAXKWB010153618">
    <property type="protein sequence ID" value="CAL4248575.1"/>
    <property type="molecule type" value="Genomic_DNA"/>
</dbReference>
<dbReference type="InterPro" id="IPR013087">
    <property type="entry name" value="Znf_C2H2_type"/>
</dbReference>
<protein>
    <recommendedName>
        <fullName evidence="6">C2H2-type domain-containing protein</fullName>
    </recommendedName>
</protein>
<accession>A0AAV2STZ2</accession>
<sequence>MKNQYRTIMLKFKCRGDIEWYEKPKCISSECYLVNNMITCSGSRPYQCSDCDESFSNTDEFINHLGIHSGKKPYWCSHCYLFLKGISNITHIHVSIATCLSCHMSFYNFKINNKSKLI</sequence>
<evidence type="ECO:0000256" key="5">
    <source>
        <dbReference type="PROSITE-ProRule" id="PRU00042"/>
    </source>
</evidence>
<comment type="caution">
    <text evidence="7">The sequence shown here is derived from an EMBL/GenBank/DDBJ whole genome shotgun (WGS) entry which is preliminary data.</text>
</comment>
<organism evidence="7 8">
    <name type="scientific">Meganyctiphanes norvegica</name>
    <name type="common">Northern krill</name>
    <name type="synonym">Thysanopoda norvegica</name>
    <dbReference type="NCBI Taxonomy" id="48144"/>
    <lineage>
        <taxon>Eukaryota</taxon>
        <taxon>Metazoa</taxon>
        <taxon>Ecdysozoa</taxon>
        <taxon>Arthropoda</taxon>
        <taxon>Crustacea</taxon>
        <taxon>Multicrustacea</taxon>
        <taxon>Malacostraca</taxon>
        <taxon>Eumalacostraca</taxon>
        <taxon>Eucarida</taxon>
        <taxon>Euphausiacea</taxon>
        <taxon>Euphausiidae</taxon>
        <taxon>Meganyctiphanes</taxon>
    </lineage>
</organism>
<dbReference type="Gene3D" id="3.30.160.60">
    <property type="entry name" value="Classic Zinc Finger"/>
    <property type="match status" value="1"/>
</dbReference>
<evidence type="ECO:0000256" key="2">
    <source>
        <dbReference type="ARBA" id="ARBA00022737"/>
    </source>
</evidence>
<dbReference type="PANTHER" id="PTHR23226">
    <property type="entry name" value="ZINC FINGER AND SCAN DOMAIN-CONTAINING"/>
    <property type="match status" value="1"/>
</dbReference>